<comment type="caution">
    <text evidence="2">The sequence shown here is derived from an EMBL/GenBank/DDBJ whole genome shotgun (WGS) entry which is preliminary data.</text>
</comment>
<gene>
    <name evidence="2" type="ORF">H0A72_11960</name>
</gene>
<reference evidence="2 3" key="1">
    <citation type="submission" date="2020-07" db="EMBL/GenBank/DDBJ databases">
        <title>Taxonomic revisions and descriptions of new bacterial species based on genomic comparisons in the high-G+C-content subgroup of the family Alcaligenaceae.</title>
        <authorList>
            <person name="Szabo A."/>
            <person name="Felfoldi T."/>
        </authorList>
    </citation>
    <scope>NUCLEOTIDE SEQUENCE [LARGE SCALE GENOMIC DNA]</scope>
    <source>
        <strain evidence="2 3">LMG 24012</strain>
    </source>
</reference>
<keyword evidence="3" id="KW-1185">Reference proteome</keyword>
<dbReference type="RefSeq" id="WP_180155509.1">
    <property type="nucleotide sequence ID" value="NZ_JACCEM010000005.1"/>
</dbReference>
<evidence type="ECO:0000313" key="3">
    <source>
        <dbReference type="Proteomes" id="UP000559809"/>
    </source>
</evidence>
<accession>A0A853FVI8</accession>
<evidence type="ECO:0000259" key="1">
    <source>
        <dbReference type="Pfam" id="PF13577"/>
    </source>
</evidence>
<dbReference type="CDD" id="cd00531">
    <property type="entry name" value="NTF2_like"/>
    <property type="match status" value="1"/>
</dbReference>
<proteinExistence type="predicted"/>
<dbReference type="Pfam" id="PF13577">
    <property type="entry name" value="SnoaL_4"/>
    <property type="match status" value="1"/>
</dbReference>
<evidence type="ECO:0000313" key="2">
    <source>
        <dbReference type="EMBL" id="NYT50024.1"/>
    </source>
</evidence>
<dbReference type="SUPFAM" id="SSF54427">
    <property type="entry name" value="NTF2-like"/>
    <property type="match status" value="1"/>
</dbReference>
<dbReference type="EMBL" id="JACCEM010000005">
    <property type="protein sequence ID" value="NYT50024.1"/>
    <property type="molecule type" value="Genomic_DNA"/>
</dbReference>
<dbReference type="InterPro" id="IPR032710">
    <property type="entry name" value="NTF2-like_dom_sf"/>
</dbReference>
<dbReference type="Gene3D" id="3.10.450.50">
    <property type="match status" value="1"/>
</dbReference>
<dbReference type="AlphaFoldDB" id="A0A853FVI8"/>
<sequence length="133" mass="15117">MSNPGINTLASVVYQFFAGLDNRDNKAVAALMARDGVWVRQGSELQGQAAVQKALETRDPQRYTAHIVTNLWVENVTPTTARVRFYMTAYEMRSGLEKPEFLGTRDCVDDLRLEEGGWRILRKESRRIMPPEA</sequence>
<dbReference type="Proteomes" id="UP000559809">
    <property type="component" value="Unassembled WGS sequence"/>
</dbReference>
<organism evidence="2 3">
    <name type="scientific">Parapusillimonas granuli</name>
    <dbReference type="NCBI Taxonomy" id="380911"/>
    <lineage>
        <taxon>Bacteria</taxon>
        <taxon>Pseudomonadati</taxon>
        <taxon>Pseudomonadota</taxon>
        <taxon>Betaproteobacteria</taxon>
        <taxon>Burkholderiales</taxon>
        <taxon>Alcaligenaceae</taxon>
        <taxon>Parapusillimonas</taxon>
    </lineage>
</organism>
<protein>
    <submittedName>
        <fullName evidence="2">Nuclear transport factor 2 family protein</fullName>
    </submittedName>
</protein>
<feature type="domain" description="SnoaL-like" evidence="1">
    <location>
        <begin position="10"/>
        <end position="122"/>
    </location>
</feature>
<name>A0A853FVI8_9BURK</name>
<dbReference type="InterPro" id="IPR037401">
    <property type="entry name" value="SnoaL-like"/>
</dbReference>